<evidence type="ECO:0000313" key="1">
    <source>
        <dbReference type="EMBL" id="KAK7813431.1"/>
    </source>
</evidence>
<dbReference type="EMBL" id="PKMF04001256">
    <property type="protein sequence ID" value="KAK7813431.1"/>
    <property type="molecule type" value="Genomic_DNA"/>
</dbReference>
<gene>
    <name evidence="1" type="ORF">CFP56_005260</name>
</gene>
<dbReference type="AlphaFoldDB" id="A0AAW0IGX3"/>
<accession>A0AAW0IGX3</accession>
<name>A0AAW0IGX3_QUESU</name>
<comment type="caution">
    <text evidence="1">The sequence shown here is derived from an EMBL/GenBank/DDBJ whole genome shotgun (WGS) entry which is preliminary data.</text>
</comment>
<reference evidence="1 2" key="1">
    <citation type="journal article" date="2018" name="Sci. Data">
        <title>The draft genome sequence of cork oak.</title>
        <authorList>
            <person name="Ramos A.M."/>
            <person name="Usie A."/>
            <person name="Barbosa P."/>
            <person name="Barros P.M."/>
            <person name="Capote T."/>
            <person name="Chaves I."/>
            <person name="Simoes F."/>
            <person name="Abreu I."/>
            <person name="Carrasquinho I."/>
            <person name="Faro C."/>
            <person name="Guimaraes J.B."/>
            <person name="Mendonca D."/>
            <person name="Nobrega F."/>
            <person name="Rodrigues L."/>
            <person name="Saibo N.J.M."/>
            <person name="Varela M.C."/>
            <person name="Egas C."/>
            <person name="Matos J."/>
            <person name="Miguel C.M."/>
            <person name="Oliveira M.M."/>
            <person name="Ricardo C.P."/>
            <person name="Goncalves S."/>
        </authorList>
    </citation>
    <scope>NUCLEOTIDE SEQUENCE [LARGE SCALE GENOMIC DNA]</scope>
    <source>
        <strain evidence="2">cv. HL8</strain>
    </source>
</reference>
<organism evidence="1 2">
    <name type="scientific">Quercus suber</name>
    <name type="common">Cork oak</name>
    <dbReference type="NCBI Taxonomy" id="58331"/>
    <lineage>
        <taxon>Eukaryota</taxon>
        <taxon>Viridiplantae</taxon>
        <taxon>Streptophyta</taxon>
        <taxon>Embryophyta</taxon>
        <taxon>Tracheophyta</taxon>
        <taxon>Spermatophyta</taxon>
        <taxon>Magnoliopsida</taxon>
        <taxon>eudicotyledons</taxon>
        <taxon>Gunneridae</taxon>
        <taxon>Pentapetalae</taxon>
        <taxon>rosids</taxon>
        <taxon>fabids</taxon>
        <taxon>Fagales</taxon>
        <taxon>Fagaceae</taxon>
        <taxon>Quercus</taxon>
    </lineage>
</organism>
<sequence length="118" mass="13653">MPEKMVDKILEEFQEKDLIKPAIQKRKPQVKSYKMHPLVRSAVAEHGSQRGGAQNARILFDYDSNVNEQDQLLNRIEKSPCLILEADLERLVTIFNVSEPFLDLELAYLVKMKDLVNK</sequence>
<keyword evidence="2" id="KW-1185">Reference proteome</keyword>
<dbReference type="Proteomes" id="UP000237347">
    <property type="component" value="Unassembled WGS sequence"/>
</dbReference>
<protein>
    <submittedName>
        <fullName evidence="1">Uncharacterized protein</fullName>
    </submittedName>
</protein>
<proteinExistence type="predicted"/>
<evidence type="ECO:0000313" key="2">
    <source>
        <dbReference type="Proteomes" id="UP000237347"/>
    </source>
</evidence>